<sequence length="740" mass="82455">MARPSSFRPRRGWNRARGNSLTIVDTIDMPAWTSRATAFKRRPTFDEGKQPKFFPKGSRNVIKSQDGKDHGYLPGKSHMNPEAPPFIPSYQGRQQQQKQHVQAPSYQVNRVPTEGSIPFPTKHSRPPVYTFPAAPFPCTHQRFNPQPYASGFEISYSSCMPSFWPSFSAAVIPNLPSGPYYSVSMAGSAGNNSNNKHWSYAPPTQAHRGPEIGHQLPIQPPIQHHDSHRVMNPFNANFTRGNQDHGMQPPIGPPSRSGPIYQNPGSYHNTFQSSAAPIQQDYRGPLIVPPSLRPAPMFGGNIHPAISQKESHRRMEPIREQPTSQTTLAPATPPLATTTFTSNNKDALAQVKDISVANNIITIQGKPFEIPIDDGARYSSPPTGGVLKLMNIPYGISKQEVVHFMGRRAKLLPLHLGTAVHIIMDRSTAKTMDCYVEFLTTANAKETLEWLNRGLPGAPPRLGDRHIDVELSSQDELLKELFPRAKCIVWRDGKPILTRNNDPYSVGFQSFLTAEEVFCMIRNAEMPRRAPFATKCPQRTYEALISTLYKFPWHATTLYSVEDRNALHFACFSQLQTLAARASEKRTLGLDSRLLLDLLNAGLRCPTFTECQKAALYSAANDQTSYKATPETTKFWPFDTLVQKSNATEDNVNKFASLIAKGIERKNPGTGILANNWIPRPGIMSPFGPVRLEFVASHTHLKWNMAVQYETKVLQGMVAEGLKAIREAPSRRNARAPLAP</sequence>
<organism evidence="2 3">
    <name type="scientific">Coccidioides posadasii (strain C735)</name>
    <name type="common">Valley fever fungus</name>
    <dbReference type="NCBI Taxonomy" id="222929"/>
    <lineage>
        <taxon>Eukaryota</taxon>
        <taxon>Fungi</taxon>
        <taxon>Dikarya</taxon>
        <taxon>Ascomycota</taxon>
        <taxon>Pezizomycotina</taxon>
        <taxon>Eurotiomycetes</taxon>
        <taxon>Eurotiomycetidae</taxon>
        <taxon>Onygenales</taxon>
        <taxon>Onygenaceae</taxon>
        <taxon>Coccidioides</taxon>
    </lineage>
</organism>
<dbReference type="AlphaFoldDB" id="C5P6U2"/>
<reference evidence="2 3" key="1">
    <citation type="journal article" date="2009" name="Genome Res.">
        <title>Comparative genomic analyses of the human fungal pathogens Coccidioides and their relatives.</title>
        <authorList>
            <person name="Sharpton T.J."/>
            <person name="Stajich J.E."/>
            <person name="Rounsley S.D."/>
            <person name="Gardner M.J."/>
            <person name="Wortman J.R."/>
            <person name="Jordar V.S."/>
            <person name="Maiti R."/>
            <person name="Kodira C.D."/>
            <person name="Neafsey D.E."/>
            <person name="Zeng Q."/>
            <person name="Hung C.-Y."/>
            <person name="McMahan C."/>
            <person name="Muszewska A."/>
            <person name="Grynberg M."/>
            <person name="Mandel M.A."/>
            <person name="Kellner E.M."/>
            <person name="Barker B.M."/>
            <person name="Galgiani J.N."/>
            <person name="Orbach M.J."/>
            <person name="Kirkland T.N."/>
            <person name="Cole G.T."/>
            <person name="Henn M.R."/>
            <person name="Birren B.W."/>
            <person name="Taylor J.W."/>
        </authorList>
    </citation>
    <scope>NUCLEOTIDE SEQUENCE [LARGE SCALE GENOMIC DNA]</scope>
    <source>
        <strain evidence="3">C735</strain>
    </source>
</reference>
<evidence type="ECO:0000256" key="1">
    <source>
        <dbReference type="SAM" id="MobiDB-lite"/>
    </source>
</evidence>
<feature type="region of interest" description="Disordered" evidence="1">
    <location>
        <begin position="45"/>
        <end position="66"/>
    </location>
</feature>
<proteinExistence type="predicted"/>
<dbReference type="KEGG" id="cpw:9694782"/>
<dbReference type="HOGENOM" id="CLU_378975_0_0_1"/>
<accession>C5P6U2</accession>
<dbReference type="EMBL" id="ACFW01000025">
    <property type="protein sequence ID" value="EER27142.1"/>
    <property type="molecule type" value="Genomic_DNA"/>
</dbReference>
<dbReference type="InterPro" id="IPR035979">
    <property type="entry name" value="RBD_domain_sf"/>
</dbReference>
<dbReference type="Gene3D" id="3.30.70.330">
    <property type="match status" value="1"/>
</dbReference>
<dbReference type="InterPro" id="IPR012677">
    <property type="entry name" value="Nucleotide-bd_a/b_plait_sf"/>
</dbReference>
<dbReference type="OrthoDB" id="336240at2759"/>
<comment type="caution">
    <text evidence="2">The sequence shown here is derived from an EMBL/GenBank/DDBJ whole genome shotgun (WGS) entry which is preliminary data.</text>
</comment>
<evidence type="ECO:0000313" key="3">
    <source>
        <dbReference type="Proteomes" id="UP000009084"/>
    </source>
</evidence>
<dbReference type="GO" id="GO:0003676">
    <property type="term" value="F:nucleic acid binding"/>
    <property type="evidence" value="ECO:0007669"/>
    <property type="project" value="InterPro"/>
</dbReference>
<dbReference type="VEuPathDB" id="FungiDB:CPC735_024780"/>
<dbReference type="SUPFAM" id="SSF54928">
    <property type="entry name" value="RNA-binding domain, RBD"/>
    <property type="match status" value="1"/>
</dbReference>
<evidence type="ECO:0000313" key="2">
    <source>
        <dbReference type="EMBL" id="EER27142.1"/>
    </source>
</evidence>
<protein>
    <submittedName>
        <fullName evidence="2">Uncharacterized protein</fullName>
    </submittedName>
</protein>
<dbReference type="Proteomes" id="UP000009084">
    <property type="component" value="Unassembled WGS sequence"/>
</dbReference>
<name>C5P6U2_COCP7</name>
<gene>
    <name evidence="2" type="ORF">CPC735_024780</name>
</gene>